<dbReference type="SUPFAM" id="SSF53850">
    <property type="entry name" value="Periplasmic binding protein-like II"/>
    <property type="match status" value="1"/>
</dbReference>
<dbReference type="NCBIfam" id="TIGR01256">
    <property type="entry name" value="modA"/>
    <property type="match status" value="1"/>
</dbReference>
<dbReference type="RefSeq" id="WP_229784136.1">
    <property type="nucleotide sequence ID" value="NZ_BMQB01000007.1"/>
</dbReference>
<dbReference type="PIRSF" id="PIRSF004846">
    <property type="entry name" value="ModA"/>
    <property type="match status" value="1"/>
</dbReference>
<dbReference type="PROSITE" id="PS51318">
    <property type="entry name" value="TAT"/>
    <property type="match status" value="1"/>
</dbReference>
<keyword evidence="3 5" id="KW-0732">Signal</keyword>
<dbReference type="EMBL" id="BMQB01000007">
    <property type="protein sequence ID" value="GGK01627.1"/>
    <property type="molecule type" value="Genomic_DNA"/>
</dbReference>
<feature type="binding site" evidence="4">
    <location>
        <position position="73"/>
    </location>
    <ligand>
        <name>molybdate</name>
        <dbReference type="ChEBI" id="CHEBI:36264"/>
    </ligand>
</feature>
<dbReference type="PROSITE" id="PS51257">
    <property type="entry name" value="PROKAR_LIPOPROTEIN"/>
    <property type="match status" value="1"/>
</dbReference>
<comment type="caution">
    <text evidence="6">The sequence shown here is derived from an EMBL/GenBank/DDBJ whole genome shotgun (WGS) entry which is preliminary data.</text>
</comment>
<dbReference type="Proteomes" id="UP000649739">
    <property type="component" value="Unassembled WGS sequence"/>
</dbReference>
<name>A0A8J3FBF7_9ACTN</name>
<evidence type="ECO:0000313" key="6">
    <source>
        <dbReference type="EMBL" id="GGK01627.1"/>
    </source>
</evidence>
<evidence type="ECO:0000256" key="5">
    <source>
        <dbReference type="SAM" id="SignalP"/>
    </source>
</evidence>
<dbReference type="AlphaFoldDB" id="A0A8J3FBF7"/>
<feature type="signal peptide" evidence="5">
    <location>
        <begin position="1"/>
        <end position="25"/>
    </location>
</feature>
<evidence type="ECO:0000256" key="4">
    <source>
        <dbReference type="PIRSR" id="PIRSR004846-1"/>
    </source>
</evidence>
<dbReference type="PANTHER" id="PTHR30632:SF0">
    <property type="entry name" value="SULFATE-BINDING PROTEIN"/>
    <property type="match status" value="1"/>
</dbReference>
<dbReference type="Pfam" id="PF13531">
    <property type="entry name" value="SBP_bac_11"/>
    <property type="match status" value="1"/>
</dbReference>
<evidence type="ECO:0000256" key="3">
    <source>
        <dbReference type="ARBA" id="ARBA00022729"/>
    </source>
</evidence>
<organism evidence="6 7">
    <name type="scientific">Pilimelia anulata</name>
    <dbReference type="NCBI Taxonomy" id="53371"/>
    <lineage>
        <taxon>Bacteria</taxon>
        <taxon>Bacillati</taxon>
        <taxon>Actinomycetota</taxon>
        <taxon>Actinomycetes</taxon>
        <taxon>Micromonosporales</taxon>
        <taxon>Micromonosporaceae</taxon>
        <taxon>Pilimelia</taxon>
    </lineage>
</organism>
<evidence type="ECO:0000313" key="7">
    <source>
        <dbReference type="Proteomes" id="UP000649739"/>
    </source>
</evidence>
<feature type="chain" id="PRO_5039057951" evidence="5">
    <location>
        <begin position="26"/>
        <end position="257"/>
    </location>
</feature>
<reference evidence="6" key="1">
    <citation type="journal article" date="2014" name="Int. J. Syst. Evol. Microbiol.">
        <title>Complete genome sequence of Corynebacterium casei LMG S-19264T (=DSM 44701T), isolated from a smear-ripened cheese.</title>
        <authorList>
            <consortium name="US DOE Joint Genome Institute (JGI-PGF)"/>
            <person name="Walter F."/>
            <person name="Albersmeier A."/>
            <person name="Kalinowski J."/>
            <person name="Ruckert C."/>
        </authorList>
    </citation>
    <scope>NUCLEOTIDE SEQUENCE</scope>
    <source>
        <strain evidence="6">JCM 3090</strain>
    </source>
</reference>
<feature type="binding site" evidence="4">
    <location>
        <position position="193"/>
    </location>
    <ligand>
        <name>molybdate</name>
        <dbReference type="ChEBI" id="CHEBI:36264"/>
    </ligand>
</feature>
<dbReference type="InterPro" id="IPR005950">
    <property type="entry name" value="ModA"/>
</dbReference>
<proteinExistence type="inferred from homology"/>
<reference evidence="6" key="2">
    <citation type="submission" date="2020-09" db="EMBL/GenBank/DDBJ databases">
        <authorList>
            <person name="Sun Q."/>
            <person name="Ohkuma M."/>
        </authorList>
    </citation>
    <scope>NUCLEOTIDE SEQUENCE</scope>
    <source>
        <strain evidence="6">JCM 3090</strain>
    </source>
</reference>
<sequence>MSRTPDRPRARRRLLSALAALVLAAAGCGDPGRPDNVVLVFAAASLTNTFQNLAGTFERENSGARVAFNFGASSTLAQQLVGGAGADVFAAASPDTMATVVRGGLAEGPRTFVRNRLVIGVPDGNPRNIRTLADLGRAGLRVARCAPAVPCGTAADRALRAARVVLRGPSLEQNANATLTKLTLGEVDAALIYRTDAIAAAATVDAVDFAQSPVSATDYPVAALKGSPRPELAAAFVSLVTSERARAVFRRAGFDTP</sequence>
<evidence type="ECO:0000256" key="2">
    <source>
        <dbReference type="ARBA" id="ARBA00022723"/>
    </source>
</evidence>
<keyword evidence="2 4" id="KW-0479">Metal-binding</keyword>
<dbReference type="PANTHER" id="PTHR30632">
    <property type="entry name" value="MOLYBDATE-BINDING PERIPLASMIC PROTEIN"/>
    <property type="match status" value="1"/>
</dbReference>
<dbReference type="GO" id="GO:0046872">
    <property type="term" value="F:metal ion binding"/>
    <property type="evidence" value="ECO:0007669"/>
    <property type="project" value="UniProtKB-KW"/>
</dbReference>
<dbReference type="InterPro" id="IPR006311">
    <property type="entry name" value="TAT_signal"/>
</dbReference>
<comment type="similarity">
    <text evidence="1">Belongs to the bacterial solute-binding protein ModA family.</text>
</comment>
<accession>A0A8J3FBF7</accession>
<dbReference type="InterPro" id="IPR050682">
    <property type="entry name" value="ModA/WtpA"/>
</dbReference>
<dbReference type="GO" id="GO:0030973">
    <property type="term" value="F:molybdate ion binding"/>
    <property type="evidence" value="ECO:0007669"/>
    <property type="project" value="TreeGrafter"/>
</dbReference>
<feature type="binding site" evidence="4">
    <location>
        <position position="45"/>
    </location>
    <ligand>
        <name>molybdate</name>
        <dbReference type="ChEBI" id="CHEBI:36264"/>
    </ligand>
</feature>
<protein>
    <submittedName>
        <fullName evidence="6">Molybdate-binding protein</fullName>
    </submittedName>
</protein>
<evidence type="ECO:0000256" key="1">
    <source>
        <dbReference type="ARBA" id="ARBA00009175"/>
    </source>
</evidence>
<keyword evidence="7" id="KW-1185">Reference proteome</keyword>
<keyword evidence="4" id="KW-0500">Molybdenum</keyword>
<dbReference type="Gene3D" id="3.40.190.10">
    <property type="entry name" value="Periplasmic binding protein-like II"/>
    <property type="match status" value="2"/>
</dbReference>
<dbReference type="GO" id="GO:0015689">
    <property type="term" value="P:molybdate ion transport"/>
    <property type="evidence" value="ECO:0007669"/>
    <property type="project" value="InterPro"/>
</dbReference>
<gene>
    <name evidence="6" type="primary">modA</name>
    <name evidence="6" type="ORF">GCM10010123_34380</name>
</gene>